<keyword evidence="2" id="KW-0067">ATP-binding</keyword>
<dbReference type="Pfam" id="PF09369">
    <property type="entry name" value="MZB"/>
    <property type="match status" value="1"/>
</dbReference>
<evidence type="ECO:0000259" key="1">
    <source>
        <dbReference type="Pfam" id="PF09369"/>
    </source>
</evidence>
<dbReference type="EMBL" id="ACSJ01000007">
    <property type="protein sequence ID" value="EES90849.1"/>
    <property type="molecule type" value="Genomic_DNA"/>
</dbReference>
<keyword evidence="2" id="KW-0378">Hydrolase</keyword>
<protein>
    <submittedName>
        <fullName evidence="2">Dead/deah box helicase domain protein</fullName>
    </submittedName>
</protein>
<evidence type="ECO:0000313" key="2">
    <source>
        <dbReference type="EMBL" id="EES90849.1"/>
    </source>
</evidence>
<comment type="caution">
    <text evidence="2">The sequence shown here is derived from an EMBL/GenBank/DDBJ whole genome shotgun (WGS) entry which is preliminary data.</text>
</comment>
<reference evidence="2 3" key="1">
    <citation type="submission" date="2009-10" db="EMBL/GenBank/DDBJ databases">
        <authorList>
            <person name="Shrivastava S."/>
            <person name="Brinkac L.B."/>
            <person name="Brown J.L."/>
            <person name="Bruce D.B."/>
            <person name="Detter C."/>
            <person name="Green L.D."/>
            <person name="Munk C.A."/>
            <person name="Rogers Y.C."/>
            <person name="Tapia R."/>
            <person name="Saunders E.S."/>
            <person name="Sims D.R."/>
            <person name="Smith L.A."/>
            <person name="Smith T.J."/>
            <person name="Sutton G."/>
            <person name="Brettin T."/>
        </authorList>
    </citation>
    <scope>NUCLEOTIDE SEQUENCE [LARGE SCALE GENOMIC DNA]</scope>
    <source>
        <strain evidence="3">D str. 1873</strain>
    </source>
</reference>
<sequence length="158" mass="18196">MSSGAGYSSRLAGLIEQVMDEAKKRLENCDCETSCPNCLQNFWNQSIKQNLDRKAGLQLLNWIREGILDKETSIEEEEKYIKTLNEIVMLQEKQGEIIKKNDDYWININGVIKKVKIYPAMCSLNKIDVEKNTILIPDRLFKVSIADVWNIVEKSVRA</sequence>
<dbReference type="Proteomes" id="UP000006160">
    <property type="component" value="Unassembled WGS sequence"/>
</dbReference>
<dbReference type="AlphaFoldDB" id="A0A9P2LKT0"/>
<evidence type="ECO:0000313" key="3">
    <source>
        <dbReference type="Proteomes" id="UP000006160"/>
    </source>
</evidence>
<dbReference type="GO" id="GO:0004386">
    <property type="term" value="F:helicase activity"/>
    <property type="evidence" value="ECO:0007669"/>
    <property type="project" value="UniProtKB-KW"/>
</dbReference>
<name>A0A9P2LKT0_CLOBO</name>
<dbReference type="RefSeq" id="WP_003375365.1">
    <property type="nucleotide sequence ID" value="NZ_ACSJ01000007.1"/>
</dbReference>
<proteinExistence type="predicted"/>
<accession>A0A9P2LKT0</accession>
<gene>
    <name evidence="2" type="ORF">CLG_B1334</name>
</gene>
<feature type="domain" description="MrfA-like Zn-binding" evidence="1">
    <location>
        <begin position="2"/>
        <end position="39"/>
    </location>
</feature>
<organism evidence="2 3">
    <name type="scientific">Clostridium botulinum D str. 1873</name>
    <dbReference type="NCBI Taxonomy" id="592027"/>
    <lineage>
        <taxon>Bacteria</taxon>
        <taxon>Bacillati</taxon>
        <taxon>Bacillota</taxon>
        <taxon>Clostridia</taxon>
        <taxon>Eubacteriales</taxon>
        <taxon>Clostridiaceae</taxon>
        <taxon>Clostridium</taxon>
    </lineage>
</organism>
<keyword evidence="2" id="KW-0347">Helicase</keyword>
<dbReference type="InterPro" id="IPR018973">
    <property type="entry name" value="MZB"/>
</dbReference>
<keyword evidence="2" id="KW-0547">Nucleotide-binding</keyword>